<evidence type="ECO:0000313" key="1">
    <source>
        <dbReference type="EMBL" id="CAH2050667.1"/>
    </source>
</evidence>
<name>A0ABN8I8U0_9NEOP</name>
<keyword evidence="2" id="KW-1185">Reference proteome</keyword>
<dbReference type="EMBL" id="OW152814">
    <property type="protein sequence ID" value="CAH2050667.1"/>
    <property type="molecule type" value="Genomic_DNA"/>
</dbReference>
<reference evidence="1" key="1">
    <citation type="submission" date="2022-03" db="EMBL/GenBank/DDBJ databases">
        <authorList>
            <person name="Martin H S."/>
        </authorList>
    </citation>
    <scope>NUCLEOTIDE SEQUENCE</scope>
</reference>
<accession>A0ABN8I8U0</accession>
<sequence>MATRAIQKRRSVRARHCVRTRTGCARAAIDHHCESSESERKSRLKPVLLCEDAYAFSLIRYKGTRAKSIR</sequence>
<organism evidence="1 2">
    <name type="scientific">Iphiclides podalirius</name>
    <name type="common">scarce swallowtail</name>
    <dbReference type="NCBI Taxonomy" id="110791"/>
    <lineage>
        <taxon>Eukaryota</taxon>
        <taxon>Metazoa</taxon>
        <taxon>Ecdysozoa</taxon>
        <taxon>Arthropoda</taxon>
        <taxon>Hexapoda</taxon>
        <taxon>Insecta</taxon>
        <taxon>Pterygota</taxon>
        <taxon>Neoptera</taxon>
        <taxon>Endopterygota</taxon>
        <taxon>Lepidoptera</taxon>
        <taxon>Glossata</taxon>
        <taxon>Ditrysia</taxon>
        <taxon>Papilionoidea</taxon>
        <taxon>Papilionidae</taxon>
        <taxon>Papilioninae</taxon>
        <taxon>Iphiclides</taxon>
    </lineage>
</organism>
<protein>
    <submittedName>
        <fullName evidence="1">Uncharacterized protein</fullName>
    </submittedName>
</protein>
<evidence type="ECO:0000313" key="2">
    <source>
        <dbReference type="Proteomes" id="UP000837857"/>
    </source>
</evidence>
<feature type="non-terminal residue" evidence="1">
    <location>
        <position position="70"/>
    </location>
</feature>
<dbReference type="Proteomes" id="UP000837857">
    <property type="component" value="Chromosome 2"/>
</dbReference>
<gene>
    <name evidence="1" type="ORF">IPOD504_LOCUS7597</name>
</gene>
<proteinExistence type="predicted"/>